<dbReference type="EMBL" id="CAJVPL010004564">
    <property type="protein sequence ID" value="CAG8648941.1"/>
    <property type="molecule type" value="Genomic_DNA"/>
</dbReference>
<dbReference type="Proteomes" id="UP000789831">
    <property type="component" value="Unassembled WGS sequence"/>
</dbReference>
<reference evidence="1" key="1">
    <citation type="submission" date="2021-06" db="EMBL/GenBank/DDBJ databases">
        <authorList>
            <person name="Kallberg Y."/>
            <person name="Tangrot J."/>
            <person name="Rosling A."/>
        </authorList>
    </citation>
    <scope>NUCLEOTIDE SEQUENCE</scope>
    <source>
        <strain evidence="1">MT106</strain>
    </source>
</reference>
<name>A0A9N9H131_9GLOM</name>
<evidence type="ECO:0000313" key="1">
    <source>
        <dbReference type="EMBL" id="CAG8648941.1"/>
    </source>
</evidence>
<gene>
    <name evidence="1" type="ORF">AGERDE_LOCUS11318</name>
</gene>
<dbReference type="AlphaFoldDB" id="A0A9N9H131"/>
<organism evidence="1 2">
    <name type="scientific">Ambispora gerdemannii</name>
    <dbReference type="NCBI Taxonomy" id="144530"/>
    <lineage>
        <taxon>Eukaryota</taxon>
        <taxon>Fungi</taxon>
        <taxon>Fungi incertae sedis</taxon>
        <taxon>Mucoromycota</taxon>
        <taxon>Glomeromycotina</taxon>
        <taxon>Glomeromycetes</taxon>
        <taxon>Archaeosporales</taxon>
        <taxon>Ambisporaceae</taxon>
        <taxon>Ambispora</taxon>
    </lineage>
</organism>
<keyword evidence="2" id="KW-1185">Reference proteome</keyword>
<accession>A0A9N9H131</accession>
<proteinExistence type="predicted"/>
<sequence>VAENSFSIPAMKKKDARLCHLSLGYSSFYKPSLLDCDSSNCFTTNIITTEETGRLVCELTDEEREESSENSTHVADTVFIKLGELLESQKESTEILGDLSEEFKK</sequence>
<comment type="caution">
    <text evidence="1">The sequence shown here is derived from an EMBL/GenBank/DDBJ whole genome shotgun (WGS) entry which is preliminary data.</text>
</comment>
<dbReference type="OrthoDB" id="2434807at2759"/>
<protein>
    <submittedName>
        <fullName evidence="1">2732_t:CDS:1</fullName>
    </submittedName>
</protein>
<feature type="non-terminal residue" evidence="1">
    <location>
        <position position="105"/>
    </location>
</feature>
<evidence type="ECO:0000313" key="2">
    <source>
        <dbReference type="Proteomes" id="UP000789831"/>
    </source>
</evidence>